<evidence type="ECO:0000313" key="2">
    <source>
        <dbReference type="EMBL" id="UVI29121.1"/>
    </source>
</evidence>
<dbReference type="RefSeq" id="WP_258385210.1">
    <property type="nucleotide sequence ID" value="NZ_CP091430.1"/>
</dbReference>
<keyword evidence="2" id="KW-0808">Transferase</keyword>
<dbReference type="Proteomes" id="UP001057877">
    <property type="component" value="Chromosome"/>
</dbReference>
<keyword evidence="3" id="KW-1185">Reference proteome</keyword>
<organism evidence="2 3">
    <name type="scientific">Paenibacillus spongiae</name>
    <dbReference type="NCBI Taxonomy" id="2909671"/>
    <lineage>
        <taxon>Bacteria</taxon>
        <taxon>Bacillati</taxon>
        <taxon>Bacillota</taxon>
        <taxon>Bacilli</taxon>
        <taxon>Bacillales</taxon>
        <taxon>Paenibacillaceae</taxon>
        <taxon>Paenibacillus</taxon>
    </lineage>
</organism>
<proteinExistence type="predicted"/>
<evidence type="ECO:0000313" key="3">
    <source>
        <dbReference type="Proteomes" id="UP001057877"/>
    </source>
</evidence>
<gene>
    <name evidence="2" type="ORF">L1F29_27390</name>
</gene>
<sequence>METVQIAHPHPMDELKNRLRHILNVIPPHSKIYYIDYPVHGNGGDLLIMKGTEVFFKDHRIHVQARYSVLDFPDGLAIPKDHIIVLHGGGNFGDLYPAHQKLREKIVADYPGHRVVMLPQTIFYKNEAAFDRTAAVFNRHSDLHLYVRDTLSQEMAKAKFKTCNVYLSPDMAHQLWPIRSKNMPGKELLCFLRTDIEKTAEQERLEASGKGDYLDWSTLFNGVEHKSIRVFGKMLQKGSGKLPLSKFWGKYTDYLVNKAVNRFSDYKTVQTSRLHGHILSCLMDKPNILLDNSYGKNASYYRTWTGGITSAKLMAEPTGK</sequence>
<reference evidence="2" key="1">
    <citation type="submission" date="2022-01" db="EMBL/GenBank/DDBJ databases">
        <title>Paenibacillus spongiae sp. nov., isolated from marine sponge.</title>
        <authorList>
            <person name="Li Z."/>
            <person name="Zhang M."/>
        </authorList>
    </citation>
    <scope>NUCLEOTIDE SEQUENCE</scope>
    <source>
        <strain evidence="2">PHS-Z3</strain>
    </source>
</reference>
<name>A0ABY5S5E3_9BACL</name>
<feature type="domain" description="Polysaccharide pyruvyl transferase" evidence="1">
    <location>
        <begin position="42"/>
        <end position="294"/>
    </location>
</feature>
<dbReference type="GO" id="GO:0016740">
    <property type="term" value="F:transferase activity"/>
    <property type="evidence" value="ECO:0007669"/>
    <property type="project" value="UniProtKB-KW"/>
</dbReference>
<dbReference type="EMBL" id="CP091430">
    <property type="protein sequence ID" value="UVI29121.1"/>
    <property type="molecule type" value="Genomic_DNA"/>
</dbReference>
<accession>A0ABY5S5E3</accession>
<dbReference type="Pfam" id="PF04230">
    <property type="entry name" value="PS_pyruv_trans"/>
    <property type="match status" value="1"/>
</dbReference>
<protein>
    <submittedName>
        <fullName evidence="2">Polysaccharide pyruvyl transferase family protein</fullName>
    </submittedName>
</protein>
<evidence type="ECO:0000259" key="1">
    <source>
        <dbReference type="Pfam" id="PF04230"/>
    </source>
</evidence>
<dbReference type="InterPro" id="IPR007345">
    <property type="entry name" value="Polysacch_pyruvyl_Trfase"/>
</dbReference>